<gene>
    <name evidence="3" type="primary">LOC130462927</name>
</gene>
<evidence type="ECO:0000313" key="3">
    <source>
        <dbReference type="RefSeq" id="XP_056687896.1"/>
    </source>
</evidence>
<dbReference type="Pfam" id="PF13966">
    <property type="entry name" value="zf-RVT"/>
    <property type="match status" value="1"/>
</dbReference>
<evidence type="ECO:0000259" key="1">
    <source>
        <dbReference type="Pfam" id="PF13966"/>
    </source>
</evidence>
<dbReference type="InterPro" id="IPR026960">
    <property type="entry name" value="RVT-Znf"/>
</dbReference>
<keyword evidence="2" id="KW-1185">Reference proteome</keyword>
<accession>A0ABM3QWZ9</accession>
<dbReference type="GeneID" id="130462927"/>
<dbReference type="RefSeq" id="XP_056687896.1">
    <property type="nucleotide sequence ID" value="XM_056831918.1"/>
</dbReference>
<protein>
    <recommendedName>
        <fullName evidence="1">Reverse transcriptase zinc-binding domain-containing protein</fullName>
    </recommendedName>
</protein>
<organism evidence="2 3">
    <name type="scientific">Spinacia oleracea</name>
    <name type="common">Spinach</name>
    <dbReference type="NCBI Taxonomy" id="3562"/>
    <lineage>
        <taxon>Eukaryota</taxon>
        <taxon>Viridiplantae</taxon>
        <taxon>Streptophyta</taxon>
        <taxon>Embryophyta</taxon>
        <taxon>Tracheophyta</taxon>
        <taxon>Spermatophyta</taxon>
        <taxon>Magnoliopsida</taxon>
        <taxon>eudicotyledons</taxon>
        <taxon>Gunneridae</taxon>
        <taxon>Pentapetalae</taxon>
        <taxon>Caryophyllales</taxon>
        <taxon>Chenopodiaceae</taxon>
        <taxon>Chenopodioideae</taxon>
        <taxon>Anserineae</taxon>
        <taxon>Spinacia</taxon>
    </lineage>
</organism>
<proteinExistence type="predicted"/>
<reference evidence="2" key="1">
    <citation type="journal article" date="2021" name="Nat. Commun.">
        <title>Genomic analyses provide insights into spinach domestication and the genetic basis of agronomic traits.</title>
        <authorList>
            <person name="Cai X."/>
            <person name="Sun X."/>
            <person name="Xu C."/>
            <person name="Sun H."/>
            <person name="Wang X."/>
            <person name="Ge C."/>
            <person name="Zhang Z."/>
            <person name="Wang Q."/>
            <person name="Fei Z."/>
            <person name="Jiao C."/>
            <person name="Wang Q."/>
        </authorList>
    </citation>
    <scope>NUCLEOTIDE SEQUENCE [LARGE SCALE GENOMIC DNA]</scope>
    <source>
        <strain evidence="2">cv. Varoflay</strain>
    </source>
</reference>
<reference evidence="3" key="2">
    <citation type="submission" date="2025-08" db="UniProtKB">
        <authorList>
            <consortium name="RefSeq"/>
        </authorList>
    </citation>
    <scope>IDENTIFICATION</scope>
    <source>
        <tissue evidence="3">Leaf</tissue>
    </source>
</reference>
<dbReference type="Proteomes" id="UP000813463">
    <property type="component" value="Chromosome 6"/>
</dbReference>
<feature type="domain" description="Reverse transcriptase zinc-binding" evidence="1">
    <location>
        <begin position="143"/>
        <end position="224"/>
    </location>
</feature>
<evidence type="ECO:0000313" key="2">
    <source>
        <dbReference type="Proteomes" id="UP000813463"/>
    </source>
</evidence>
<sequence>MNNSKNLASTLVREKYVKNRTYPANFKTGSHIWHDIGKGWEDFNLLTEWCLGKGENILFWKDNWTGKGTLRETIQGHMTLGEENRKVSDVISNCAWNLSHIPFILPNHISQGINAIPIPALGEDTHVCQMGKGVYFDSKATYSYLWNKAHKHLANTQNWNVVWNSNCAPKMRVFLWLICWGRLPCASHLAHRNIIPNPNFSFCPNSEEDATHIFYKCPRALEFWEEVGISLQDLNGTGNTLLDWLHYNLTRSDLNNKLLAPWPTFFIYSIWCLWNRRNRWVFRKESKPVDIVWKKNLWLVNEFMAATPASKIITSSTLLNLGNSNFVVQVDASFCHSSLSVGYASVCRNDNNQWVSGMAGNTHY</sequence>
<name>A0ABM3QWZ9_SPIOL</name>